<feature type="region of interest" description="Disordered" evidence="6">
    <location>
        <begin position="351"/>
        <end position="375"/>
    </location>
</feature>
<dbReference type="PANTHER" id="PTHR14428:SF5">
    <property type="entry name" value="NUCLEOLAR COMPLEX PROTEIN 3 HOMOLOG"/>
    <property type="match status" value="1"/>
</dbReference>
<evidence type="ECO:0000256" key="4">
    <source>
        <dbReference type="ARBA" id="ARBA00023242"/>
    </source>
</evidence>
<keyword evidence="3" id="KW-0175">Coiled coil</keyword>
<evidence type="ECO:0000259" key="8">
    <source>
        <dbReference type="Pfam" id="PF07540"/>
    </source>
</evidence>
<accession>A0AAJ0GJG4</accession>
<dbReference type="GO" id="GO:0042254">
    <property type="term" value="P:ribosome biogenesis"/>
    <property type="evidence" value="ECO:0007669"/>
    <property type="project" value="UniProtKB-KW"/>
</dbReference>
<gene>
    <name evidence="9" type="ORF">LTR09_000271</name>
</gene>
<feature type="domain" description="Nucleolar complex-associated protein 3 N-terminal" evidence="8">
    <location>
        <begin position="138"/>
        <end position="229"/>
    </location>
</feature>
<dbReference type="Proteomes" id="UP001271007">
    <property type="component" value="Unassembled WGS sequence"/>
</dbReference>
<dbReference type="GO" id="GO:0006270">
    <property type="term" value="P:DNA replication initiation"/>
    <property type="evidence" value="ECO:0007669"/>
    <property type="project" value="TreeGrafter"/>
</dbReference>
<dbReference type="EMBL" id="JAWDJX010000001">
    <property type="protein sequence ID" value="KAK3058706.1"/>
    <property type="molecule type" value="Genomic_DNA"/>
</dbReference>
<dbReference type="Pfam" id="PF03914">
    <property type="entry name" value="CBF"/>
    <property type="match status" value="1"/>
</dbReference>
<dbReference type="InterPro" id="IPR005612">
    <property type="entry name" value="CCAAT-binding_factor"/>
</dbReference>
<protein>
    <recommendedName>
        <fullName evidence="5">Nucleolar complex-associated protein 3</fullName>
    </recommendedName>
</protein>
<keyword evidence="5" id="KW-0690">Ribosome biogenesis</keyword>
<dbReference type="PIRSF" id="PIRSF028977">
    <property type="entry name" value="Nucleolar_complex_p3"/>
    <property type="match status" value="1"/>
</dbReference>
<comment type="similarity">
    <text evidence="2 5">Belongs to the CBF/MAK21 family.</text>
</comment>
<dbReference type="InterPro" id="IPR016024">
    <property type="entry name" value="ARM-type_fold"/>
</dbReference>
<keyword evidence="10" id="KW-1185">Reference proteome</keyword>
<evidence type="ECO:0000256" key="5">
    <source>
        <dbReference type="PIRNR" id="PIRNR028977"/>
    </source>
</evidence>
<feature type="compositionally biased region" description="Basic and acidic residues" evidence="6">
    <location>
        <begin position="73"/>
        <end position="102"/>
    </location>
</feature>
<dbReference type="AlphaFoldDB" id="A0AAJ0GJG4"/>
<name>A0AAJ0GJG4_9PEZI</name>
<organism evidence="9 10">
    <name type="scientific">Extremus antarcticus</name>
    <dbReference type="NCBI Taxonomy" id="702011"/>
    <lineage>
        <taxon>Eukaryota</taxon>
        <taxon>Fungi</taxon>
        <taxon>Dikarya</taxon>
        <taxon>Ascomycota</taxon>
        <taxon>Pezizomycotina</taxon>
        <taxon>Dothideomycetes</taxon>
        <taxon>Dothideomycetidae</taxon>
        <taxon>Mycosphaerellales</taxon>
        <taxon>Extremaceae</taxon>
        <taxon>Extremus</taxon>
    </lineage>
</organism>
<evidence type="ECO:0000256" key="3">
    <source>
        <dbReference type="ARBA" id="ARBA00023054"/>
    </source>
</evidence>
<feature type="domain" description="CCAAT-binding factor" evidence="7">
    <location>
        <begin position="488"/>
        <end position="680"/>
    </location>
</feature>
<feature type="region of interest" description="Disordered" evidence="6">
    <location>
        <begin position="65"/>
        <end position="127"/>
    </location>
</feature>
<dbReference type="InterPro" id="IPR011501">
    <property type="entry name" value="Noc3_N"/>
</dbReference>
<evidence type="ECO:0000313" key="9">
    <source>
        <dbReference type="EMBL" id="KAK3058706.1"/>
    </source>
</evidence>
<dbReference type="Pfam" id="PF07540">
    <property type="entry name" value="NOC3p"/>
    <property type="match status" value="1"/>
</dbReference>
<reference evidence="9" key="1">
    <citation type="submission" date="2023-04" db="EMBL/GenBank/DDBJ databases">
        <title>Black Yeasts Isolated from many extreme environments.</title>
        <authorList>
            <person name="Coleine C."/>
            <person name="Stajich J.E."/>
            <person name="Selbmann L."/>
        </authorList>
    </citation>
    <scope>NUCLEOTIDE SEQUENCE</scope>
    <source>
        <strain evidence="9">CCFEE 5312</strain>
    </source>
</reference>
<evidence type="ECO:0000256" key="1">
    <source>
        <dbReference type="ARBA" id="ARBA00004604"/>
    </source>
</evidence>
<evidence type="ECO:0000256" key="2">
    <source>
        <dbReference type="ARBA" id="ARBA00007797"/>
    </source>
</evidence>
<comment type="subcellular location">
    <subcellularLocation>
        <location evidence="1 5">Nucleus</location>
        <location evidence="1 5">Nucleolus</location>
    </subcellularLocation>
</comment>
<evidence type="ECO:0000256" key="6">
    <source>
        <dbReference type="SAM" id="MobiDB-lite"/>
    </source>
</evidence>
<dbReference type="GO" id="GO:0003682">
    <property type="term" value="F:chromatin binding"/>
    <property type="evidence" value="ECO:0007669"/>
    <property type="project" value="TreeGrafter"/>
</dbReference>
<dbReference type="InterPro" id="IPR016903">
    <property type="entry name" value="Nucleolar_cplx-assoc_3"/>
</dbReference>
<dbReference type="PANTHER" id="PTHR14428">
    <property type="entry name" value="NUCLEOLAR COMPLEX PROTEIN 3"/>
    <property type="match status" value="1"/>
</dbReference>
<evidence type="ECO:0000313" key="10">
    <source>
        <dbReference type="Proteomes" id="UP001271007"/>
    </source>
</evidence>
<feature type="compositionally biased region" description="Basic residues" evidence="6">
    <location>
        <begin position="365"/>
        <end position="375"/>
    </location>
</feature>
<dbReference type="SUPFAM" id="SSF48371">
    <property type="entry name" value="ARM repeat"/>
    <property type="match status" value="1"/>
</dbReference>
<comment type="function">
    <text evidence="5">Required for synthesis of 60S ribosomal subunits and the transport of pre-ribosomes from the nucleoplasm to the cytoplasm.</text>
</comment>
<proteinExistence type="inferred from homology"/>
<keyword evidence="4" id="KW-0539">Nucleus</keyword>
<evidence type="ECO:0000259" key="7">
    <source>
        <dbReference type="Pfam" id="PF03914"/>
    </source>
</evidence>
<sequence length="693" mass="77875">MDRMISPQKFVVPPLSFLYSKNYLKTNYLNGAMATERAVKRRKLSPPGDDLPGFAQVDLENDYEQRLRKKQQKTKEKDRLPVKKEAAWVGDERHQNADHVPSESDSEGGEQDSGIADIKTEVKKKPKSILPPKEEIRQAKEELARIAGLVSENPEEHIGLLNTLAELSESDNVTVKKLALGTQLAVYKDIVPGYRIRPLSKDDLQAKVSKDVRKLRNFEQGLLGGYKDYVQVLEQLAKNENGSTDPTLVAVAITCVCALLANARHFNCRNELLGVLVRKLSSRNVDADFVKCREAMEQLFRDDEEGHASLEAVKQMTTIMKDRNYRIDEGMLNTFLHLRLLREFTHKASTNRVDKDEDEEDAAAKKQKRQKKEFRTKRERKVLKERKEVAKEMKEADAAVSFEERDKNQSETLKLVFVAYFRILKARKQHLMGACLEGLAKYAHLINQDFFGDILEALKDLINYAEQDDGGDSEDTESSTTRNISRESLLCIITAFALLQGQTDVSKSASTLHLDLNFFITHLYRNLMTLSMDPDIELSSKATHLEDPNGLPVPTTTSKDARVNVSTTTVLLLRSLQSVLLPANTTTRSVPPIRIAAFAKQLNTAALHLPQKSAVAVMGLLNQVSKVHGKKIAALWYTEERKGDGVFDALSAEVEASNPFAGTVWEGELLRLHFDPRVREGVKGVEGNVVEAR</sequence>
<comment type="caution">
    <text evidence="9">The sequence shown here is derived from an EMBL/GenBank/DDBJ whole genome shotgun (WGS) entry which is preliminary data.</text>
</comment>
<dbReference type="GO" id="GO:0005730">
    <property type="term" value="C:nucleolus"/>
    <property type="evidence" value="ECO:0007669"/>
    <property type="project" value="UniProtKB-SubCell"/>
</dbReference>